<reference evidence="2 3" key="1">
    <citation type="submission" date="2019-02" db="EMBL/GenBank/DDBJ databases">
        <title>Deep-cultivation of Planctomycetes and their phenomic and genomic characterization uncovers novel biology.</title>
        <authorList>
            <person name="Wiegand S."/>
            <person name="Jogler M."/>
            <person name="Boedeker C."/>
            <person name="Pinto D."/>
            <person name="Vollmers J."/>
            <person name="Rivas-Marin E."/>
            <person name="Kohn T."/>
            <person name="Peeters S.H."/>
            <person name="Heuer A."/>
            <person name="Rast P."/>
            <person name="Oberbeckmann S."/>
            <person name="Bunk B."/>
            <person name="Jeske O."/>
            <person name="Meyerdierks A."/>
            <person name="Storesund J.E."/>
            <person name="Kallscheuer N."/>
            <person name="Luecker S."/>
            <person name="Lage O.M."/>
            <person name="Pohl T."/>
            <person name="Merkel B.J."/>
            <person name="Hornburger P."/>
            <person name="Mueller R.-W."/>
            <person name="Bruemmer F."/>
            <person name="Labrenz M."/>
            <person name="Spormann A.M."/>
            <person name="Op den Camp H."/>
            <person name="Overmann J."/>
            <person name="Amann R."/>
            <person name="Jetten M.S.M."/>
            <person name="Mascher T."/>
            <person name="Medema M.H."/>
            <person name="Devos D.P."/>
            <person name="Kaster A.-K."/>
            <person name="Ovreas L."/>
            <person name="Rohde M."/>
            <person name="Galperin M.Y."/>
            <person name="Jogler C."/>
        </authorList>
    </citation>
    <scope>NUCLEOTIDE SEQUENCE [LARGE SCALE GENOMIC DNA]</scope>
    <source>
        <strain evidence="2 3">Q31a</strain>
    </source>
</reference>
<dbReference type="AlphaFoldDB" id="A0A518G8T1"/>
<evidence type="ECO:0000313" key="3">
    <source>
        <dbReference type="Proteomes" id="UP000318017"/>
    </source>
</evidence>
<dbReference type="EMBL" id="CP036298">
    <property type="protein sequence ID" value="QDV24983.1"/>
    <property type="molecule type" value="Genomic_DNA"/>
</dbReference>
<dbReference type="Proteomes" id="UP000318017">
    <property type="component" value="Chromosome"/>
</dbReference>
<evidence type="ECO:0000256" key="1">
    <source>
        <dbReference type="SAM" id="MobiDB-lite"/>
    </source>
</evidence>
<evidence type="ECO:0000313" key="2">
    <source>
        <dbReference type="EMBL" id="QDV24983.1"/>
    </source>
</evidence>
<keyword evidence="3" id="KW-1185">Reference proteome</keyword>
<proteinExistence type="predicted"/>
<sequence>MNSSHPDSTPSDDNASAPDADTPQAAAKQVKNASAAEVKQMVTTIKNAESQVGEHIIAALQLEDTVAVLTSVVVGPGGEQHIVSAALSSSQASMVNQLLASASPERTDDVLCVGFHCLIQPKEAPK</sequence>
<feature type="region of interest" description="Disordered" evidence="1">
    <location>
        <begin position="1"/>
        <end position="32"/>
    </location>
</feature>
<protein>
    <submittedName>
        <fullName evidence="2">Uncharacterized protein</fullName>
    </submittedName>
</protein>
<accession>A0A518G8T1</accession>
<dbReference type="RefSeq" id="WP_145079451.1">
    <property type="nucleotide sequence ID" value="NZ_CP036298.1"/>
</dbReference>
<name>A0A518G8T1_9BACT</name>
<dbReference type="KEGG" id="ahel:Q31a_33050"/>
<organism evidence="2 3">
    <name type="scientific">Aureliella helgolandensis</name>
    <dbReference type="NCBI Taxonomy" id="2527968"/>
    <lineage>
        <taxon>Bacteria</taxon>
        <taxon>Pseudomonadati</taxon>
        <taxon>Planctomycetota</taxon>
        <taxon>Planctomycetia</taxon>
        <taxon>Pirellulales</taxon>
        <taxon>Pirellulaceae</taxon>
        <taxon>Aureliella</taxon>
    </lineage>
</organism>
<dbReference type="OrthoDB" id="287802at2"/>
<gene>
    <name evidence="2" type="ORF">Q31a_33050</name>
</gene>